<sequence length="225" mass="25964">MWNNRYNLVVHGEYITPGTLSTMTDYVGWYRRITRLFLSPPTVPTSVVGYHPVDADYRTFLAQQYGDVHAFSSFFQPMHFDLQRPSSARFQDGAGPSTSHFHMMTQSEGAPRPTTDLLFYTPQERPFFQSFHHGLSTSFGDSFTQLLQSEYRGLMDHIRPPLNTSSIPYPEHYQSQLQDMATGDSGSITHVAQDPPQGDEDQGRRRRRRTVRHPRCETVGYRHHH</sequence>
<dbReference type="AlphaFoldDB" id="A0A2Z7AT93"/>
<feature type="compositionally biased region" description="Basic residues" evidence="1">
    <location>
        <begin position="204"/>
        <end position="213"/>
    </location>
</feature>
<accession>A0A2Z7AT93</accession>
<feature type="region of interest" description="Disordered" evidence="1">
    <location>
        <begin position="181"/>
        <end position="225"/>
    </location>
</feature>
<feature type="compositionally biased region" description="Polar residues" evidence="1">
    <location>
        <begin position="181"/>
        <end position="190"/>
    </location>
</feature>
<name>A0A2Z7AT93_9LAMI</name>
<evidence type="ECO:0000313" key="2">
    <source>
        <dbReference type="EMBL" id="KZV24703.1"/>
    </source>
</evidence>
<reference evidence="2 3" key="1">
    <citation type="journal article" date="2015" name="Proc. Natl. Acad. Sci. U.S.A.">
        <title>The resurrection genome of Boea hygrometrica: A blueprint for survival of dehydration.</title>
        <authorList>
            <person name="Xiao L."/>
            <person name="Yang G."/>
            <person name="Zhang L."/>
            <person name="Yang X."/>
            <person name="Zhao S."/>
            <person name="Ji Z."/>
            <person name="Zhou Q."/>
            <person name="Hu M."/>
            <person name="Wang Y."/>
            <person name="Chen M."/>
            <person name="Xu Y."/>
            <person name="Jin H."/>
            <person name="Xiao X."/>
            <person name="Hu G."/>
            <person name="Bao F."/>
            <person name="Hu Y."/>
            <person name="Wan P."/>
            <person name="Li L."/>
            <person name="Deng X."/>
            <person name="Kuang T."/>
            <person name="Xiang C."/>
            <person name="Zhu J.K."/>
            <person name="Oliver M.J."/>
            <person name="He Y."/>
        </authorList>
    </citation>
    <scope>NUCLEOTIDE SEQUENCE [LARGE SCALE GENOMIC DNA]</scope>
    <source>
        <strain evidence="3">cv. XS01</strain>
    </source>
</reference>
<evidence type="ECO:0000256" key="1">
    <source>
        <dbReference type="SAM" id="MobiDB-lite"/>
    </source>
</evidence>
<protein>
    <submittedName>
        <fullName evidence="2">Uncharacterized protein</fullName>
    </submittedName>
</protein>
<keyword evidence="3" id="KW-1185">Reference proteome</keyword>
<gene>
    <name evidence="2" type="ORF">F511_11282</name>
</gene>
<dbReference type="Proteomes" id="UP000250235">
    <property type="component" value="Unassembled WGS sequence"/>
</dbReference>
<dbReference type="EMBL" id="KV012536">
    <property type="protein sequence ID" value="KZV24703.1"/>
    <property type="molecule type" value="Genomic_DNA"/>
</dbReference>
<proteinExistence type="predicted"/>
<evidence type="ECO:0000313" key="3">
    <source>
        <dbReference type="Proteomes" id="UP000250235"/>
    </source>
</evidence>
<organism evidence="2 3">
    <name type="scientific">Dorcoceras hygrometricum</name>
    <dbReference type="NCBI Taxonomy" id="472368"/>
    <lineage>
        <taxon>Eukaryota</taxon>
        <taxon>Viridiplantae</taxon>
        <taxon>Streptophyta</taxon>
        <taxon>Embryophyta</taxon>
        <taxon>Tracheophyta</taxon>
        <taxon>Spermatophyta</taxon>
        <taxon>Magnoliopsida</taxon>
        <taxon>eudicotyledons</taxon>
        <taxon>Gunneridae</taxon>
        <taxon>Pentapetalae</taxon>
        <taxon>asterids</taxon>
        <taxon>lamiids</taxon>
        <taxon>Lamiales</taxon>
        <taxon>Gesneriaceae</taxon>
        <taxon>Didymocarpoideae</taxon>
        <taxon>Trichosporeae</taxon>
        <taxon>Loxocarpinae</taxon>
        <taxon>Dorcoceras</taxon>
    </lineage>
</organism>